<evidence type="ECO:0000313" key="5">
    <source>
        <dbReference type="Proteomes" id="UP001341281"/>
    </source>
</evidence>
<evidence type="ECO:0000256" key="2">
    <source>
        <dbReference type="SAM" id="MobiDB-lite"/>
    </source>
</evidence>
<dbReference type="InterPro" id="IPR043502">
    <property type="entry name" value="DNA/RNA_pol_sf"/>
</dbReference>
<feature type="region of interest" description="Disordered" evidence="2">
    <location>
        <begin position="75"/>
        <end position="131"/>
    </location>
</feature>
<dbReference type="SUPFAM" id="SSF56672">
    <property type="entry name" value="DNA/RNA polymerases"/>
    <property type="match status" value="1"/>
</dbReference>
<evidence type="ECO:0000256" key="1">
    <source>
        <dbReference type="PROSITE-ProRule" id="PRU00047"/>
    </source>
</evidence>
<dbReference type="CDD" id="cd09272">
    <property type="entry name" value="RNase_HI_RT_Ty1"/>
    <property type="match status" value="1"/>
</dbReference>
<dbReference type="SUPFAM" id="SSF57756">
    <property type="entry name" value="Retrovirus zinc finger-like domains"/>
    <property type="match status" value="1"/>
</dbReference>
<dbReference type="AlphaFoldDB" id="A0AAQ3TKI5"/>
<evidence type="ECO:0000313" key="4">
    <source>
        <dbReference type="EMBL" id="WVZ75809.1"/>
    </source>
</evidence>
<dbReference type="PANTHER" id="PTHR11439:SF509">
    <property type="entry name" value="RNA-DIRECTED DNA POLYMERASE"/>
    <property type="match status" value="1"/>
</dbReference>
<dbReference type="InterPro" id="IPR013103">
    <property type="entry name" value="RVT_2"/>
</dbReference>
<protein>
    <recommendedName>
        <fullName evidence="3">CCHC-type domain-containing protein</fullName>
    </recommendedName>
</protein>
<name>A0AAQ3TKI5_PASNO</name>
<dbReference type="GO" id="GO:0003676">
    <property type="term" value="F:nucleic acid binding"/>
    <property type="evidence" value="ECO:0007669"/>
    <property type="project" value="InterPro"/>
</dbReference>
<feature type="domain" description="CCHC-type" evidence="3">
    <location>
        <begin position="172"/>
        <end position="186"/>
    </location>
</feature>
<dbReference type="PROSITE" id="PS50158">
    <property type="entry name" value="ZF_CCHC"/>
    <property type="match status" value="1"/>
</dbReference>
<feature type="region of interest" description="Disordered" evidence="2">
    <location>
        <begin position="225"/>
        <end position="262"/>
    </location>
</feature>
<accession>A0AAQ3TKI5</accession>
<dbReference type="InterPro" id="IPR001878">
    <property type="entry name" value="Znf_CCHC"/>
</dbReference>
<gene>
    <name evidence="4" type="ORF">U9M48_023840</name>
</gene>
<feature type="compositionally biased region" description="Acidic residues" evidence="2">
    <location>
        <begin position="110"/>
        <end position="119"/>
    </location>
</feature>
<organism evidence="4 5">
    <name type="scientific">Paspalum notatum var. saurae</name>
    <dbReference type="NCBI Taxonomy" id="547442"/>
    <lineage>
        <taxon>Eukaryota</taxon>
        <taxon>Viridiplantae</taxon>
        <taxon>Streptophyta</taxon>
        <taxon>Embryophyta</taxon>
        <taxon>Tracheophyta</taxon>
        <taxon>Spermatophyta</taxon>
        <taxon>Magnoliopsida</taxon>
        <taxon>Liliopsida</taxon>
        <taxon>Poales</taxon>
        <taxon>Poaceae</taxon>
        <taxon>PACMAD clade</taxon>
        <taxon>Panicoideae</taxon>
        <taxon>Andropogonodae</taxon>
        <taxon>Paspaleae</taxon>
        <taxon>Paspalinae</taxon>
        <taxon>Paspalum</taxon>
    </lineage>
</organism>
<keyword evidence="5" id="KW-1185">Reference proteome</keyword>
<sequence length="643" mass="72469">MYSHLNVIVNEFNSIGETKLSNADVARKIVEVLPKDKYASIITYLLQRDMSTLTPTKVLGHITTFELYNGIGQDTSSSKSHALTIHGEKEKMKRGKSKKEASSSSSSSEKEEDSDEDDQEQRSSSDDDGEEITMLIKRMEKALKKLDSKGVPITIEEIEHNRQRKKERKGGCFGCGEKGHYMDSCPIIAKEEKKKKRHKLKKKEKEQRDTHKALMSIGTWVDVSSDEDHHKKHSHKSISRKSSSTSHKCLMAQGKNESDISNDGALSLNELEQQKEGIDYEETFALVARLEVIRILLAFAASKGFKLQQMDIKSAFLNGFIEEEVYVRQPHGFESAKFPDRVYKLRKALYGLKQTPRAWYARLKSFLLKSGFVMGSVDKTLFLLSRGGDLLIVQIYVDDIIFGGSSHALVSSFAEQMSREFEMSLMGELQFFLGLQIKQGPEGTFVHQAKYTRDILKKWGGDGPEGILRVDWLTSVPDGDQTGHSVRGLPLCALPSFSHDISSSSGKRIFRYLKFTPELGLWYSSGSSLSLRGFSDADHAGCRIDHKSTSGTYQLLGTSLVSWSSRRQASVWEDPLLVDSTSAISVANNPILYSRTKHIDVRFHFLRDHYEKGDIDLVHVVTQNQLADIFTKPLEFSAFARLR</sequence>
<dbReference type="PANTHER" id="PTHR11439">
    <property type="entry name" value="GAG-POL-RELATED RETROTRANSPOSON"/>
    <property type="match status" value="1"/>
</dbReference>
<dbReference type="Proteomes" id="UP001341281">
    <property type="component" value="Chromosome 05"/>
</dbReference>
<reference evidence="4 5" key="1">
    <citation type="submission" date="2024-02" db="EMBL/GenBank/DDBJ databases">
        <title>High-quality chromosome-scale genome assembly of Pensacola bahiagrass (Paspalum notatum Flugge var. saurae).</title>
        <authorList>
            <person name="Vega J.M."/>
            <person name="Podio M."/>
            <person name="Orjuela J."/>
            <person name="Siena L.A."/>
            <person name="Pessino S.C."/>
            <person name="Combes M.C."/>
            <person name="Mariac C."/>
            <person name="Albertini E."/>
            <person name="Pupilli F."/>
            <person name="Ortiz J.P.A."/>
            <person name="Leblanc O."/>
        </authorList>
    </citation>
    <scope>NUCLEOTIDE SEQUENCE [LARGE SCALE GENOMIC DNA]</scope>
    <source>
        <strain evidence="4">R1</strain>
        <tissue evidence="4">Leaf</tissue>
    </source>
</reference>
<keyword evidence="1" id="KW-0479">Metal-binding</keyword>
<evidence type="ECO:0000259" key="3">
    <source>
        <dbReference type="PROSITE" id="PS50158"/>
    </source>
</evidence>
<proteinExistence type="predicted"/>
<feature type="non-terminal residue" evidence="4">
    <location>
        <position position="1"/>
    </location>
</feature>
<keyword evidence="1" id="KW-0863">Zinc-finger</keyword>
<dbReference type="GO" id="GO:0008270">
    <property type="term" value="F:zinc ion binding"/>
    <property type="evidence" value="ECO:0007669"/>
    <property type="project" value="UniProtKB-KW"/>
</dbReference>
<dbReference type="Pfam" id="PF07727">
    <property type="entry name" value="RVT_2"/>
    <property type="match status" value="1"/>
</dbReference>
<keyword evidence="1" id="KW-0862">Zinc</keyword>
<feature type="compositionally biased region" description="Basic residues" evidence="2">
    <location>
        <begin position="230"/>
        <end position="239"/>
    </location>
</feature>
<dbReference type="InterPro" id="IPR036875">
    <property type="entry name" value="Znf_CCHC_sf"/>
</dbReference>
<dbReference type="EMBL" id="CP144749">
    <property type="protein sequence ID" value="WVZ75809.1"/>
    <property type="molecule type" value="Genomic_DNA"/>
</dbReference>